<gene>
    <name evidence="1" type="ORF">TTHERM_000717709</name>
</gene>
<dbReference type="InParanoid" id="W7XH71"/>
<dbReference type="GeneID" id="24440366"/>
<dbReference type="EMBL" id="GG662649">
    <property type="protein sequence ID" value="EWS73676.1"/>
    <property type="molecule type" value="Genomic_DNA"/>
</dbReference>
<sequence length="160" mass="19080">MVFWQQKKLIYLLLKQFQKILLATQILHQAKYNHLINHFIQRTLEHQQFIQIINSSVNSVHKEDSSIFFVTAQLITNTIINTHQDILQMMFRYHKQLVILFASQYIKFTSSKQRFLTPTKIKILFLYLSNSTMFAQITQVISIKTKTLFTIQIFLQEQLV</sequence>
<dbReference type="AlphaFoldDB" id="W7XH71"/>
<dbReference type="Proteomes" id="UP000009168">
    <property type="component" value="Unassembled WGS sequence"/>
</dbReference>
<name>W7XH71_TETTS</name>
<protein>
    <submittedName>
        <fullName evidence="1">Uncharacterized protein</fullName>
    </submittedName>
</protein>
<reference evidence="2" key="1">
    <citation type="journal article" date="2006" name="PLoS Biol.">
        <title>Macronuclear genome sequence of the ciliate Tetrahymena thermophila, a model eukaryote.</title>
        <authorList>
            <person name="Eisen J.A."/>
            <person name="Coyne R.S."/>
            <person name="Wu M."/>
            <person name="Wu D."/>
            <person name="Thiagarajan M."/>
            <person name="Wortman J.R."/>
            <person name="Badger J.H."/>
            <person name="Ren Q."/>
            <person name="Amedeo P."/>
            <person name="Jones K.M."/>
            <person name="Tallon L.J."/>
            <person name="Delcher A.L."/>
            <person name="Salzberg S.L."/>
            <person name="Silva J.C."/>
            <person name="Haas B.J."/>
            <person name="Majoros W.H."/>
            <person name="Farzad M."/>
            <person name="Carlton J.M."/>
            <person name="Smith R.K. Jr."/>
            <person name="Garg J."/>
            <person name="Pearlman R.E."/>
            <person name="Karrer K.M."/>
            <person name="Sun L."/>
            <person name="Manning G."/>
            <person name="Elde N.C."/>
            <person name="Turkewitz A.P."/>
            <person name="Asai D.J."/>
            <person name="Wilkes D.E."/>
            <person name="Wang Y."/>
            <person name="Cai H."/>
            <person name="Collins K."/>
            <person name="Stewart B.A."/>
            <person name="Lee S.R."/>
            <person name="Wilamowska K."/>
            <person name="Weinberg Z."/>
            <person name="Ruzzo W.L."/>
            <person name="Wloga D."/>
            <person name="Gaertig J."/>
            <person name="Frankel J."/>
            <person name="Tsao C.-C."/>
            <person name="Gorovsky M.A."/>
            <person name="Keeling P.J."/>
            <person name="Waller R.F."/>
            <person name="Patron N.J."/>
            <person name="Cherry J.M."/>
            <person name="Stover N.A."/>
            <person name="Krieger C.J."/>
            <person name="del Toro C."/>
            <person name="Ryder H.F."/>
            <person name="Williamson S.C."/>
            <person name="Barbeau R.A."/>
            <person name="Hamilton E.P."/>
            <person name="Orias E."/>
        </authorList>
    </citation>
    <scope>NUCLEOTIDE SEQUENCE [LARGE SCALE GENOMIC DNA]</scope>
    <source>
        <strain evidence="2">SB210</strain>
    </source>
</reference>
<dbReference type="KEGG" id="tet:TTHERM_000717709"/>
<accession>W7XH71</accession>
<evidence type="ECO:0000313" key="1">
    <source>
        <dbReference type="EMBL" id="EWS73676.1"/>
    </source>
</evidence>
<keyword evidence="2" id="KW-1185">Reference proteome</keyword>
<proteinExistence type="predicted"/>
<evidence type="ECO:0000313" key="2">
    <source>
        <dbReference type="Proteomes" id="UP000009168"/>
    </source>
</evidence>
<organism evidence="1 2">
    <name type="scientific">Tetrahymena thermophila (strain SB210)</name>
    <dbReference type="NCBI Taxonomy" id="312017"/>
    <lineage>
        <taxon>Eukaryota</taxon>
        <taxon>Sar</taxon>
        <taxon>Alveolata</taxon>
        <taxon>Ciliophora</taxon>
        <taxon>Intramacronucleata</taxon>
        <taxon>Oligohymenophorea</taxon>
        <taxon>Hymenostomatida</taxon>
        <taxon>Tetrahymenina</taxon>
        <taxon>Tetrahymenidae</taxon>
        <taxon>Tetrahymena</taxon>
    </lineage>
</organism>
<dbReference type="RefSeq" id="XP_012653806.1">
    <property type="nucleotide sequence ID" value="XM_012798352.1"/>
</dbReference>